<accession>A0A0C3FFZ9</accession>
<reference evidence="1 2" key="1">
    <citation type="submission" date="2014-04" db="EMBL/GenBank/DDBJ databases">
        <authorList>
            <consortium name="DOE Joint Genome Institute"/>
            <person name="Kuo A."/>
            <person name="Tarkka M."/>
            <person name="Buscot F."/>
            <person name="Kohler A."/>
            <person name="Nagy L.G."/>
            <person name="Floudas D."/>
            <person name="Copeland A."/>
            <person name="Barry K.W."/>
            <person name="Cichocki N."/>
            <person name="Veneault-Fourrey C."/>
            <person name="LaButti K."/>
            <person name="Lindquist E.A."/>
            <person name="Lipzen A."/>
            <person name="Lundell T."/>
            <person name="Morin E."/>
            <person name="Murat C."/>
            <person name="Sun H."/>
            <person name="Tunlid A."/>
            <person name="Henrissat B."/>
            <person name="Grigoriev I.V."/>
            <person name="Hibbett D.S."/>
            <person name="Martin F."/>
            <person name="Nordberg H.P."/>
            <person name="Cantor M.N."/>
            <person name="Hua S.X."/>
        </authorList>
    </citation>
    <scope>NUCLEOTIDE SEQUENCE [LARGE SCALE GENOMIC DNA]</scope>
    <source>
        <strain evidence="1 2">F 1598</strain>
    </source>
</reference>
<keyword evidence="2" id="KW-1185">Reference proteome</keyword>
<dbReference type="InParanoid" id="A0A0C3FFZ9"/>
<organism evidence="1 2">
    <name type="scientific">Piloderma croceum (strain F 1598)</name>
    <dbReference type="NCBI Taxonomy" id="765440"/>
    <lineage>
        <taxon>Eukaryota</taxon>
        <taxon>Fungi</taxon>
        <taxon>Dikarya</taxon>
        <taxon>Basidiomycota</taxon>
        <taxon>Agaricomycotina</taxon>
        <taxon>Agaricomycetes</taxon>
        <taxon>Agaricomycetidae</taxon>
        <taxon>Atheliales</taxon>
        <taxon>Atheliaceae</taxon>
        <taxon>Piloderma</taxon>
    </lineage>
</organism>
<proteinExistence type="predicted"/>
<dbReference type="AlphaFoldDB" id="A0A0C3FFZ9"/>
<gene>
    <name evidence="1" type="ORF">PILCRDRAFT_824023</name>
</gene>
<dbReference type="Proteomes" id="UP000054166">
    <property type="component" value="Unassembled WGS sequence"/>
</dbReference>
<dbReference type="EMBL" id="KN833013">
    <property type="protein sequence ID" value="KIM78901.1"/>
    <property type="molecule type" value="Genomic_DNA"/>
</dbReference>
<dbReference type="HOGENOM" id="CLU_2776818_0_0_1"/>
<name>A0A0C3FFZ9_PILCF</name>
<evidence type="ECO:0000313" key="2">
    <source>
        <dbReference type="Proteomes" id="UP000054166"/>
    </source>
</evidence>
<sequence>MRFTKKHCPLNPVKTALNAFQRPEGEGELDKYGNANTSDGRIGVARSLLLNDRDVEDKVWMKSTGYVLR</sequence>
<protein>
    <submittedName>
        <fullName evidence="1">Uncharacterized protein</fullName>
    </submittedName>
</protein>
<reference evidence="2" key="2">
    <citation type="submission" date="2015-01" db="EMBL/GenBank/DDBJ databases">
        <title>Evolutionary Origins and Diversification of the Mycorrhizal Mutualists.</title>
        <authorList>
            <consortium name="DOE Joint Genome Institute"/>
            <consortium name="Mycorrhizal Genomics Consortium"/>
            <person name="Kohler A."/>
            <person name="Kuo A."/>
            <person name="Nagy L.G."/>
            <person name="Floudas D."/>
            <person name="Copeland A."/>
            <person name="Barry K.W."/>
            <person name="Cichocki N."/>
            <person name="Veneault-Fourrey C."/>
            <person name="LaButti K."/>
            <person name="Lindquist E.A."/>
            <person name="Lipzen A."/>
            <person name="Lundell T."/>
            <person name="Morin E."/>
            <person name="Murat C."/>
            <person name="Riley R."/>
            <person name="Ohm R."/>
            <person name="Sun H."/>
            <person name="Tunlid A."/>
            <person name="Henrissat B."/>
            <person name="Grigoriev I.V."/>
            <person name="Hibbett D.S."/>
            <person name="Martin F."/>
        </authorList>
    </citation>
    <scope>NUCLEOTIDE SEQUENCE [LARGE SCALE GENOMIC DNA]</scope>
    <source>
        <strain evidence="2">F 1598</strain>
    </source>
</reference>
<evidence type="ECO:0000313" key="1">
    <source>
        <dbReference type="EMBL" id="KIM78901.1"/>
    </source>
</evidence>